<feature type="coiled-coil region" evidence="1">
    <location>
        <begin position="408"/>
        <end position="442"/>
    </location>
</feature>
<dbReference type="InterPro" id="IPR046866">
    <property type="entry name" value="FapA_N"/>
</dbReference>
<reference evidence="3 4" key="1">
    <citation type="submission" date="2019-03" db="EMBL/GenBank/DDBJ databases">
        <title>Genomic Encyclopedia of Type Strains, Phase IV (KMG-IV): sequencing the most valuable type-strain genomes for metagenomic binning, comparative biology and taxonomic classification.</title>
        <authorList>
            <person name="Goeker M."/>
        </authorList>
    </citation>
    <scope>NUCLEOTIDE SEQUENCE [LARGE SCALE GENOMIC DNA]</scope>
    <source>
        <strain evidence="3 4">DSM 1837</strain>
    </source>
</reference>
<proteinExistence type="predicted"/>
<dbReference type="PANTHER" id="PTHR38032">
    <property type="entry name" value="POLYMERASE-RELATED"/>
    <property type="match status" value="1"/>
</dbReference>
<gene>
    <name evidence="3" type="ORF">EV674_10837</name>
</gene>
<evidence type="ECO:0000313" key="3">
    <source>
        <dbReference type="EMBL" id="TCP18672.1"/>
    </source>
</evidence>
<dbReference type="OrthoDB" id="5807941at2"/>
<dbReference type="InterPro" id="IPR046865">
    <property type="entry name" value="FapA_b_solenoid"/>
</dbReference>
<organism evidence="3 4">
    <name type="scientific">Simplicispira metamorpha</name>
    <dbReference type="NCBI Taxonomy" id="80881"/>
    <lineage>
        <taxon>Bacteria</taxon>
        <taxon>Pseudomonadati</taxon>
        <taxon>Pseudomonadota</taxon>
        <taxon>Betaproteobacteria</taxon>
        <taxon>Burkholderiales</taxon>
        <taxon>Comamonadaceae</taxon>
        <taxon>Simplicispira</taxon>
    </lineage>
</organism>
<dbReference type="RefSeq" id="WP_119012499.1">
    <property type="nucleotide sequence ID" value="NZ_QXNC01000006.1"/>
</dbReference>
<dbReference type="EMBL" id="SLXH01000008">
    <property type="protein sequence ID" value="TCP18672.1"/>
    <property type="molecule type" value="Genomic_DNA"/>
</dbReference>
<dbReference type="InterPro" id="IPR005646">
    <property type="entry name" value="FapA"/>
</dbReference>
<evidence type="ECO:0000256" key="1">
    <source>
        <dbReference type="SAM" id="Coils"/>
    </source>
</evidence>
<keyword evidence="4" id="KW-1185">Reference proteome</keyword>
<protein>
    <recommendedName>
        <fullName evidence="2">Flagellar Assembly Protein A N-terminal region domain-containing protein</fullName>
    </recommendedName>
</protein>
<evidence type="ECO:0000259" key="2">
    <source>
        <dbReference type="Pfam" id="PF20250"/>
    </source>
</evidence>
<feature type="domain" description="Flagellar Assembly Protein A N-terminal region" evidence="2">
    <location>
        <begin position="82"/>
        <end position="250"/>
    </location>
</feature>
<name>A0A4R2NCC8_9BURK</name>
<accession>A0A4R2NCC8</accession>
<dbReference type="Pfam" id="PF03961">
    <property type="entry name" value="FapA"/>
    <property type="match status" value="1"/>
</dbReference>
<dbReference type="PANTHER" id="PTHR38032:SF1">
    <property type="entry name" value="RNA-BINDING PROTEIN KHPB N-TERMINAL DOMAIN-CONTAINING PROTEIN"/>
    <property type="match status" value="1"/>
</dbReference>
<dbReference type="Pfam" id="PF20250">
    <property type="entry name" value="FapA_N"/>
    <property type="match status" value="1"/>
</dbReference>
<dbReference type="Proteomes" id="UP000295182">
    <property type="component" value="Unassembled WGS sequence"/>
</dbReference>
<sequence>MSAIHFPGITFNEADGQILLVSQPVQGRAAMDAATLHQLLVQEGYGDCRLDAEAIASAAEMCNVQQEPFGIQLAQRLDAEYQVHTSSDGMTATLSIIPPVGGKPAAPEQALQALTLAGVVFGIDQTAVSQACQKGSCSHVIVARGVHAQDGADAVFEDLVPHTVNREPTLDENGLIDYRERGAIETVQPGDALMRRTPATAGIDGHSVKGGVVKAQPGKDRHFAAGLSGAEVSSDDPCVLVAAVSGQPVRVDCGVTVEPVVRFKEVNMATGNIHFDGNVHVTGEVVQGMKVVASGDIVVDGMVDSGMLEAGGNIQVAGGVIGRSALRAGGSVTVRFAEGVKIHAGTVIAIKDMALECELDSLNQIIVGAGSRQKGRLIGGVATATMLVRVSTLGSDKAGATKVVLGVNRALEEQYAALLKRIDEEKAQETRLEQLIKQLKVADPKGILERARASWQQAVLVWGKSLKEREALEKELEATRAARLEVAVGTAGAVELSLCKLTARLRREFDRGVFALDAGGDLVFTGTDGTPQLLARLA</sequence>
<keyword evidence="1" id="KW-0175">Coiled coil</keyword>
<dbReference type="AlphaFoldDB" id="A0A4R2NCC8"/>
<evidence type="ECO:0000313" key="4">
    <source>
        <dbReference type="Proteomes" id="UP000295182"/>
    </source>
</evidence>
<comment type="caution">
    <text evidence="3">The sequence shown here is derived from an EMBL/GenBank/DDBJ whole genome shotgun (WGS) entry which is preliminary data.</text>
</comment>